<gene>
    <name evidence="2" type="ORF">AVDCRST_MAG22-2389</name>
</gene>
<feature type="non-terminal residue" evidence="2">
    <location>
        <position position="99"/>
    </location>
</feature>
<organism evidence="2">
    <name type="scientific">uncultured Rubrobacteraceae bacterium</name>
    <dbReference type="NCBI Taxonomy" id="349277"/>
    <lineage>
        <taxon>Bacteria</taxon>
        <taxon>Bacillati</taxon>
        <taxon>Actinomycetota</taxon>
        <taxon>Rubrobacteria</taxon>
        <taxon>Rubrobacterales</taxon>
        <taxon>Rubrobacteraceae</taxon>
        <taxon>environmental samples</taxon>
    </lineage>
</organism>
<accession>A0A6J4PM57</accession>
<sequence>PRVRVRDDPARRGRLLYARRPGEEDARPRVPSTKKRHGHLRQGHGPRPRGGRRARLRHPALRRGAWPLREGLVPRPRRRRRLRHPARLRGGDGPLAGDL</sequence>
<keyword evidence="2" id="KW-0560">Oxidoreductase</keyword>
<reference evidence="2" key="1">
    <citation type="submission" date="2020-02" db="EMBL/GenBank/DDBJ databases">
        <authorList>
            <person name="Meier V. D."/>
        </authorList>
    </citation>
    <scope>NUCLEOTIDE SEQUENCE</scope>
    <source>
        <strain evidence="2">AVDCRST_MAG22</strain>
    </source>
</reference>
<feature type="compositionally biased region" description="Low complexity" evidence="1">
    <location>
        <begin position="62"/>
        <end position="74"/>
    </location>
</feature>
<evidence type="ECO:0000256" key="1">
    <source>
        <dbReference type="SAM" id="MobiDB-lite"/>
    </source>
</evidence>
<protein>
    <submittedName>
        <fullName evidence="2">D-beta-hydroxybutyrate dehydrogenase</fullName>
        <ecNumber evidence="2">1.1.1.30</ecNumber>
    </submittedName>
</protein>
<evidence type="ECO:0000313" key="2">
    <source>
        <dbReference type="EMBL" id="CAA9418504.1"/>
    </source>
</evidence>
<name>A0A6J4PM57_9ACTN</name>
<feature type="non-terminal residue" evidence="2">
    <location>
        <position position="1"/>
    </location>
</feature>
<feature type="compositionally biased region" description="Basic residues" evidence="1">
    <location>
        <begin position="75"/>
        <end position="87"/>
    </location>
</feature>
<dbReference type="EC" id="1.1.1.30" evidence="2"/>
<dbReference type="AlphaFoldDB" id="A0A6J4PM57"/>
<dbReference type="EMBL" id="CADCUV010000103">
    <property type="protein sequence ID" value="CAA9418504.1"/>
    <property type="molecule type" value="Genomic_DNA"/>
</dbReference>
<feature type="compositionally biased region" description="Basic residues" evidence="1">
    <location>
        <begin position="32"/>
        <end position="61"/>
    </location>
</feature>
<dbReference type="GO" id="GO:0003858">
    <property type="term" value="F:3-hydroxybutyrate dehydrogenase activity"/>
    <property type="evidence" value="ECO:0007669"/>
    <property type="project" value="UniProtKB-EC"/>
</dbReference>
<proteinExistence type="predicted"/>
<feature type="region of interest" description="Disordered" evidence="1">
    <location>
        <begin position="18"/>
        <end position="99"/>
    </location>
</feature>